<evidence type="ECO:0000256" key="4">
    <source>
        <dbReference type="ARBA" id="ARBA00017497"/>
    </source>
</evidence>
<evidence type="ECO:0000256" key="5">
    <source>
        <dbReference type="ARBA" id="ARBA00022603"/>
    </source>
</evidence>
<dbReference type="Proteomes" id="UP000769157">
    <property type="component" value="Unassembled WGS sequence"/>
</dbReference>
<dbReference type="Pfam" id="PF04072">
    <property type="entry name" value="LCM"/>
    <property type="match status" value="1"/>
</dbReference>
<dbReference type="InterPro" id="IPR007213">
    <property type="entry name" value="Ppm1/Ppm2/Tcmp"/>
</dbReference>
<keyword evidence="5 8" id="KW-0489">Methyltransferase</keyword>
<dbReference type="Gene3D" id="3.40.50.150">
    <property type="entry name" value="Vaccinia Virus protein VP39"/>
    <property type="match status" value="1"/>
</dbReference>
<evidence type="ECO:0000256" key="1">
    <source>
        <dbReference type="ARBA" id="ARBA00000724"/>
    </source>
</evidence>
<organism evidence="10 11">
    <name type="scientific">Ogataea philodendri</name>
    <dbReference type="NCBI Taxonomy" id="1378263"/>
    <lineage>
        <taxon>Eukaryota</taxon>
        <taxon>Fungi</taxon>
        <taxon>Dikarya</taxon>
        <taxon>Ascomycota</taxon>
        <taxon>Saccharomycotina</taxon>
        <taxon>Pichiomycetes</taxon>
        <taxon>Pichiales</taxon>
        <taxon>Pichiaceae</taxon>
        <taxon>Ogataea</taxon>
    </lineage>
</organism>
<comment type="function">
    <text evidence="8">Methylates the carboxyl group of the C-terminal leucine residue of protein phosphatase 2A catalytic subunits to form alpha-leucine ester residues.</text>
</comment>
<dbReference type="GeneID" id="70233943"/>
<name>A0A9P8PA45_9ASCO</name>
<dbReference type="GO" id="GO:0018423">
    <property type="term" value="F:protein C-terminal leucine carboxyl O-methyltransferase activity"/>
    <property type="evidence" value="ECO:0007669"/>
    <property type="project" value="UniProtKB-EC"/>
</dbReference>
<keyword evidence="7 8" id="KW-0949">S-adenosyl-L-methionine</keyword>
<dbReference type="InterPro" id="IPR016651">
    <property type="entry name" value="LCMT1"/>
</dbReference>
<dbReference type="GO" id="GO:0032259">
    <property type="term" value="P:methylation"/>
    <property type="evidence" value="ECO:0007669"/>
    <property type="project" value="UniProtKB-KW"/>
</dbReference>
<accession>A0A9P8PA45</accession>
<feature type="binding site" evidence="9">
    <location>
        <begin position="200"/>
        <end position="201"/>
    </location>
    <ligand>
        <name>S-adenosyl-L-methionine</name>
        <dbReference type="ChEBI" id="CHEBI:59789"/>
    </ligand>
</feature>
<reference evidence="10" key="1">
    <citation type="journal article" date="2021" name="Open Biol.">
        <title>Shared evolutionary footprints suggest mitochondrial oxidative damage underlies multiple complex I losses in fungi.</title>
        <authorList>
            <person name="Schikora-Tamarit M.A."/>
            <person name="Marcet-Houben M."/>
            <person name="Nosek J."/>
            <person name="Gabaldon T."/>
        </authorList>
    </citation>
    <scope>NUCLEOTIDE SEQUENCE</scope>
    <source>
        <strain evidence="10">CBS6075</strain>
    </source>
</reference>
<dbReference type="PANTHER" id="PTHR13600:SF21">
    <property type="entry name" value="LEUCINE CARBOXYL METHYLTRANSFERASE 1"/>
    <property type="match status" value="1"/>
</dbReference>
<comment type="catalytic activity">
    <reaction evidence="1 8">
        <text>[phosphatase 2A protein]-C-terminal L-leucine + S-adenosyl-L-methionine = [phosphatase 2A protein]-C-terminal L-leucine methyl ester + S-adenosyl-L-homocysteine</text>
        <dbReference type="Rhea" id="RHEA:48544"/>
        <dbReference type="Rhea" id="RHEA-COMP:12134"/>
        <dbReference type="Rhea" id="RHEA-COMP:12135"/>
        <dbReference type="ChEBI" id="CHEBI:57856"/>
        <dbReference type="ChEBI" id="CHEBI:59789"/>
        <dbReference type="ChEBI" id="CHEBI:90516"/>
        <dbReference type="ChEBI" id="CHEBI:90517"/>
        <dbReference type="EC" id="2.1.1.233"/>
    </reaction>
</comment>
<evidence type="ECO:0000313" key="11">
    <source>
        <dbReference type="Proteomes" id="UP000769157"/>
    </source>
</evidence>
<dbReference type="SUPFAM" id="SSF53335">
    <property type="entry name" value="S-adenosyl-L-methionine-dependent methyltransferases"/>
    <property type="match status" value="1"/>
</dbReference>
<comment type="similarity">
    <text evidence="2 8">Belongs to the methyltransferase superfamily. LCMT family.</text>
</comment>
<protein>
    <recommendedName>
        <fullName evidence="4 8">Leucine carboxyl methyltransferase 1</fullName>
        <ecNumber evidence="3 8">2.1.1.233</ecNumber>
    </recommendedName>
</protein>
<evidence type="ECO:0000256" key="8">
    <source>
        <dbReference type="PIRNR" id="PIRNR016305"/>
    </source>
</evidence>
<evidence type="ECO:0000256" key="6">
    <source>
        <dbReference type="ARBA" id="ARBA00022679"/>
    </source>
</evidence>
<dbReference type="RefSeq" id="XP_046062636.1">
    <property type="nucleotide sequence ID" value="XM_046202795.1"/>
</dbReference>
<dbReference type="EMBL" id="JAEUBE010000158">
    <property type="protein sequence ID" value="KAH3668222.1"/>
    <property type="molecule type" value="Genomic_DNA"/>
</dbReference>
<evidence type="ECO:0000313" key="10">
    <source>
        <dbReference type="EMBL" id="KAH3668222.1"/>
    </source>
</evidence>
<proteinExistence type="inferred from homology"/>
<evidence type="ECO:0000256" key="7">
    <source>
        <dbReference type="ARBA" id="ARBA00022691"/>
    </source>
</evidence>
<feature type="binding site" evidence="9">
    <location>
        <position position="224"/>
    </location>
    <ligand>
        <name>S-adenosyl-L-methionine</name>
        <dbReference type="ChEBI" id="CHEBI:59789"/>
    </ligand>
</feature>
<keyword evidence="6 8" id="KW-0808">Transferase</keyword>
<keyword evidence="11" id="KW-1185">Reference proteome</keyword>
<dbReference type="PIRSF" id="PIRSF016305">
    <property type="entry name" value="LCM_mtfrase"/>
    <property type="match status" value="1"/>
</dbReference>
<feature type="binding site" evidence="9">
    <location>
        <position position="123"/>
    </location>
    <ligand>
        <name>S-adenosyl-L-methionine</name>
        <dbReference type="ChEBI" id="CHEBI:59789"/>
    </ligand>
</feature>
<reference evidence="10" key="2">
    <citation type="submission" date="2021-01" db="EMBL/GenBank/DDBJ databases">
        <authorList>
            <person name="Schikora-Tamarit M.A."/>
        </authorList>
    </citation>
    <scope>NUCLEOTIDE SEQUENCE</scope>
    <source>
        <strain evidence="10">CBS6075</strain>
    </source>
</reference>
<evidence type="ECO:0000256" key="9">
    <source>
        <dbReference type="PIRSR" id="PIRSR016305-1"/>
    </source>
</evidence>
<dbReference type="EC" id="2.1.1.233" evidence="3 8"/>
<evidence type="ECO:0000256" key="2">
    <source>
        <dbReference type="ARBA" id="ARBA00010703"/>
    </source>
</evidence>
<dbReference type="OrthoDB" id="203237at2759"/>
<dbReference type="PANTHER" id="PTHR13600">
    <property type="entry name" value="LEUCINE CARBOXYL METHYLTRANSFERASE"/>
    <property type="match status" value="1"/>
</dbReference>
<gene>
    <name evidence="10" type="ORF">OGAPHI_001976</name>
</gene>
<feature type="binding site" evidence="9">
    <location>
        <position position="97"/>
    </location>
    <ligand>
        <name>S-adenosyl-L-methionine</name>
        <dbReference type="ChEBI" id="CHEBI:59789"/>
    </ligand>
</feature>
<comment type="caution">
    <text evidence="10">The sequence shown here is derived from an EMBL/GenBank/DDBJ whole genome shotgun (WGS) entry which is preliminary data.</text>
</comment>
<dbReference type="AlphaFoldDB" id="A0A9P8PA45"/>
<sequence length="363" mass="41408">MFSQDQITRSTDYDALSCRLSCHLKGYLIDKYLEKEISGIIRFKLLSIESEFKRLSVKRQLSKQFFGLVDPKGGLKVSSRLPVVLKSPVINRGTWIRTRSIDLVIDQWLGENATSKVQLVILGSGNDTRGFRLLEKHPNLSLIEIDFEETCRIKKYSILNEIALKTVVDAKENQIPDTHEAFINSSASLSTPRYHLIPLDLRQLSSVSQLPSLDPALPTLVLTECCVCYMEDNESNRVLQFFRENLQSGVLVMYDPIGGDSSANYGQIMLQNLSMRGIQMPSLLKYSTIEKQHDRLRELGFSLTNVSDLSFVYTHWIDQPELVSINRLELLDELEELSLINKHYCLLVSSWGTSWRLAFPSQI</sequence>
<evidence type="ECO:0000256" key="3">
    <source>
        <dbReference type="ARBA" id="ARBA00012834"/>
    </source>
</evidence>
<dbReference type="InterPro" id="IPR029063">
    <property type="entry name" value="SAM-dependent_MTases_sf"/>
</dbReference>